<organism evidence="7 8">
    <name type="scientific">Gryllus longicercus</name>
    <dbReference type="NCBI Taxonomy" id="2509291"/>
    <lineage>
        <taxon>Eukaryota</taxon>
        <taxon>Metazoa</taxon>
        <taxon>Ecdysozoa</taxon>
        <taxon>Arthropoda</taxon>
        <taxon>Hexapoda</taxon>
        <taxon>Insecta</taxon>
        <taxon>Pterygota</taxon>
        <taxon>Neoptera</taxon>
        <taxon>Polyneoptera</taxon>
        <taxon>Orthoptera</taxon>
        <taxon>Ensifera</taxon>
        <taxon>Gryllidea</taxon>
        <taxon>Grylloidea</taxon>
        <taxon>Gryllidae</taxon>
        <taxon>Gryllinae</taxon>
        <taxon>Gryllus</taxon>
    </lineage>
</organism>
<feature type="binding site" evidence="5">
    <location>
        <position position="161"/>
    </location>
    <ligand>
        <name>Mg(2+)</name>
        <dbReference type="ChEBI" id="CHEBI:18420"/>
    </ligand>
</feature>
<proteinExistence type="inferred from homology"/>
<dbReference type="CDD" id="cd02440">
    <property type="entry name" value="AdoMet_MTases"/>
    <property type="match status" value="1"/>
</dbReference>
<dbReference type="EC" id="2.1.1.64" evidence="5"/>
<keyword evidence="5" id="KW-0479">Metal-binding</keyword>
<evidence type="ECO:0000256" key="2">
    <source>
        <dbReference type="ARBA" id="ARBA00022679"/>
    </source>
</evidence>
<dbReference type="Proteomes" id="UP001378592">
    <property type="component" value="Unassembled WGS sequence"/>
</dbReference>
<keyword evidence="1 5" id="KW-0489">Methyltransferase</keyword>
<feature type="domain" description="Methyltransferase type 11" evidence="6">
    <location>
        <begin position="89"/>
        <end position="188"/>
    </location>
</feature>
<evidence type="ECO:0000256" key="5">
    <source>
        <dbReference type="HAMAP-Rule" id="MF_03190"/>
    </source>
</evidence>
<keyword evidence="5" id="KW-0496">Mitochondrion</keyword>
<comment type="catalytic activity">
    <reaction evidence="5">
        <text>a 3-demethylubiquinone + S-adenosyl-L-methionine = a ubiquinone + S-adenosyl-L-homocysteine</text>
        <dbReference type="Rhea" id="RHEA:81215"/>
        <dbReference type="Rhea" id="RHEA-COMP:9565"/>
        <dbReference type="Rhea" id="RHEA-COMP:19654"/>
        <dbReference type="ChEBI" id="CHEBI:16389"/>
        <dbReference type="ChEBI" id="CHEBI:57856"/>
        <dbReference type="ChEBI" id="CHEBI:59789"/>
        <dbReference type="ChEBI" id="CHEBI:231825"/>
    </reaction>
</comment>
<evidence type="ECO:0000259" key="6">
    <source>
        <dbReference type="Pfam" id="PF08241"/>
    </source>
</evidence>
<dbReference type="Pfam" id="PF08241">
    <property type="entry name" value="Methyltransf_11"/>
    <property type="match status" value="1"/>
</dbReference>
<keyword evidence="5" id="KW-0472">Membrane</keyword>
<comment type="function">
    <text evidence="5">O-methyltransferase required for two non-consecutive steps during ubiquinone biosynthesis. Catalyzes the 2 O-methylation of 3,4-dihydroxy-5-(all-trans-polyprenyl)benzoic acid into 4-hydroxy-3-methoxy-5-(all-trans-polyprenyl)benzoic acid. Also catalyzes the last step of ubiquinone biosynthesis by mediating methylation of 3-demethylubiquinone into ubiquinone. Also able to mediate the methylation of 3-demethylubiquinol into ubiquinol.</text>
</comment>
<feature type="binding site" evidence="5">
    <location>
        <position position="164"/>
    </location>
    <ligand>
        <name>Mg(2+)</name>
        <dbReference type="ChEBI" id="CHEBI:18420"/>
    </ligand>
</feature>
<dbReference type="AlphaFoldDB" id="A0AAN9VMP9"/>
<keyword evidence="3 5" id="KW-0831">Ubiquinone biosynthesis</keyword>
<dbReference type="HAMAP" id="MF_00472">
    <property type="entry name" value="UbiG"/>
    <property type="match status" value="1"/>
</dbReference>
<comment type="catalytic activity">
    <reaction evidence="5">
        <text>a 3-demethylubiquinol + S-adenosyl-L-methionine = a ubiquinol + S-adenosyl-L-homocysteine + H(+)</text>
        <dbReference type="Rhea" id="RHEA:44380"/>
        <dbReference type="Rhea" id="RHEA-COMP:9566"/>
        <dbReference type="Rhea" id="RHEA-COMP:10914"/>
        <dbReference type="ChEBI" id="CHEBI:15378"/>
        <dbReference type="ChEBI" id="CHEBI:17976"/>
        <dbReference type="ChEBI" id="CHEBI:57856"/>
        <dbReference type="ChEBI" id="CHEBI:59789"/>
        <dbReference type="ChEBI" id="CHEBI:84422"/>
        <dbReference type="EC" id="2.1.1.64"/>
    </reaction>
</comment>
<comment type="cofactor">
    <cofactor evidence="5">
        <name>Mg(2+)</name>
        <dbReference type="ChEBI" id="CHEBI:18420"/>
    </cofactor>
</comment>
<reference evidence="7 8" key="1">
    <citation type="submission" date="2024-03" db="EMBL/GenBank/DDBJ databases">
        <title>The genome assembly and annotation of the cricket Gryllus longicercus Weissman &amp; Gray.</title>
        <authorList>
            <person name="Szrajer S."/>
            <person name="Gray D."/>
            <person name="Ylla G."/>
        </authorList>
    </citation>
    <scope>NUCLEOTIDE SEQUENCE [LARGE SCALE GENOMIC DNA]</scope>
    <source>
        <strain evidence="7">DAG 2021-001</strain>
        <tissue evidence="7">Whole body minus gut</tissue>
    </source>
</reference>
<keyword evidence="5" id="KW-0460">Magnesium</keyword>
<feature type="binding site" evidence="5">
    <location>
        <position position="92"/>
    </location>
    <ligand>
        <name>S-adenosyl-L-methionine</name>
        <dbReference type="ChEBI" id="CHEBI:59789"/>
    </ligand>
</feature>
<dbReference type="InterPro" id="IPR029063">
    <property type="entry name" value="SAM-dependent_MTases_sf"/>
</dbReference>
<dbReference type="PANTHER" id="PTHR43464">
    <property type="entry name" value="METHYLTRANSFERASE"/>
    <property type="match status" value="1"/>
</dbReference>
<name>A0AAN9VMP9_9ORTH</name>
<comment type="catalytic activity">
    <reaction evidence="5">
        <text>a 3,4-dihydroxy-5-(all-trans-polyprenyl)benzoate + S-adenosyl-L-methionine = a 4-hydroxy-3-methoxy-5-(all-trans-polyprenyl)benzoate + S-adenosyl-L-homocysteine + H(+)</text>
        <dbReference type="Rhea" id="RHEA:44452"/>
        <dbReference type="Rhea" id="RHEA-COMP:10930"/>
        <dbReference type="Rhea" id="RHEA-COMP:10931"/>
        <dbReference type="ChEBI" id="CHEBI:15378"/>
        <dbReference type="ChEBI" id="CHEBI:57856"/>
        <dbReference type="ChEBI" id="CHEBI:59789"/>
        <dbReference type="ChEBI" id="CHEBI:64694"/>
        <dbReference type="ChEBI" id="CHEBI:84443"/>
        <dbReference type="EC" id="2.1.1.114"/>
    </reaction>
</comment>
<evidence type="ECO:0000256" key="1">
    <source>
        <dbReference type="ARBA" id="ARBA00022603"/>
    </source>
</evidence>
<dbReference type="GO" id="GO:0031314">
    <property type="term" value="C:extrinsic component of mitochondrial inner membrane"/>
    <property type="evidence" value="ECO:0007669"/>
    <property type="project" value="UniProtKB-UniRule"/>
</dbReference>
<dbReference type="PANTHER" id="PTHR43464:SF19">
    <property type="entry name" value="UBIQUINONE BIOSYNTHESIS O-METHYLTRANSFERASE, MITOCHONDRIAL"/>
    <property type="match status" value="1"/>
</dbReference>
<evidence type="ECO:0000313" key="7">
    <source>
        <dbReference type="EMBL" id="KAK7865601.1"/>
    </source>
</evidence>
<evidence type="ECO:0000256" key="3">
    <source>
        <dbReference type="ARBA" id="ARBA00022688"/>
    </source>
</evidence>
<comment type="caution">
    <text evidence="7">The sequence shown here is derived from an EMBL/GenBank/DDBJ whole genome shotgun (WGS) entry which is preliminary data.</text>
</comment>
<dbReference type="SUPFAM" id="SSF53335">
    <property type="entry name" value="S-adenosyl-L-methionine-dependent methyltransferases"/>
    <property type="match status" value="1"/>
</dbReference>
<feature type="binding site" evidence="5">
    <location>
        <position position="165"/>
    </location>
    <ligand>
        <name>Mg(2+)</name>
        <dbReference type="ChEBI" id="CHEBI:18420"/>
    </ligand>
</feature>
<dbReference type="NCBIfam" id="TIGR01983">
    <property type="entry name" value="UbiG"/>
    <property type="match status" value="1"/>
</dbReference>
<feature type="binding site" evidence="5">
    <location>
        <position position="160"/>
    </location>
    <ligand>
        <name>S-adenosyl-L-methionine</name>
        <dbReference type="ChEBI" id="CHEBI:59789"/>
    </ligand>
</feature>
<dbReference type="EC" id="2.1.1.-" evidence="5"/>
<keyword evidence="2 5" id="KW-0808">Transferase</keyword>
<dbReference type="GO" id="GO:0046872">
    <property type="term" value="F:metal ion binding"/>
    <property type="evidence" value="ECO:0007669"/>
    <property type="project" value="UniProtKB-KW"/>
</dbReference>
<dbReference type="InterPro" id="IPR013216">
    <property type="entry name" value="Methyltransf_11"/>
</dbReference>
<comment type="subcellular location">
    <subcellularLocation>
        <location evidence="5">Mitochondrion inner membrane</location>
        <topology evidence="5">Peripheral membrane protein</topology>
        <orientation evidence="5">Matrix side</orientation>
    </subcellularLocation>
</comment>
<keyword evidence="4 5" id="KW-0949">S-adenosyl-L-methionine</keyword>
<dbReference type="GO" id="GO:0032259">
    <property type="term" value="P:methylation"/>
    <property type="evidence" value="ECO:0007669"/>
    <property type="project" value="UniProtKB-KW"/>
</dbReference>
<sequence>MIVYLQRLGTYHLHKFVRYSHSQSTVIEDEISRFNRLSMVWWDEQGDMKPLHSMNGLRVKMISGGLVNSGRIKEKELKQPKPLTNIKLLDVGCGGGILSEALARLGAEVTGLDASEALITTAKHHASQDPHIRNEINYVCNTIEKYSEEKPKAYDVVVASEVVEHISEKKLFLESCVQTLKPGGSLFVTTLNKTYASHLAGIVLAEIIWKILPQNTHDWEKFITPQELESILESSGCKTVLVSGLFYNIFTNKWRWTQNTSISYALHAIKR</sequence>
<evidence type="ECO:0000256" key="4">
    <source>
        <dbReference type="ARBA" id="ARBA00022691"/>
    </source>
</evidence>
<protein>
    <recommendedName>
        <fullName evidence="5">Ubiquinone biosynthesis O-methyltransferase, mitochondrial</fullName>
    </recommendedName>
    <alternativeName>
        <fullName evidence="5">3-demethylubiquinol 3-O-methyltransferase</fullName>
        <ecNumber evidence="5">2.1.1.64</ecNumber>
    </alternativeName>
    <alternativeName>
        <fullName evidence="5">3-demethylubiquinone 3-O-methyltransferase</fullName>
        <ecNumber evidence="5">2.1.1.-</ecNumber>
    </alternativeName>
    <alternativeName>
        <fullName evidence="5">Polyprenyldihydroxybenzoate methyltransferase</fullName>
        <ecNumber evidence="5">2.1.1.114</ecNumber>
    </alternativeName>
</protein>
<comment type="similarity">
    <text evidence="5">Belongs to the class I-like SAM-binding methyltransferase superfamily. UbiG/COQ3 family.</text>
</comment>
<feature type="binding site" evidence="5">
    <location>
        <position position="58"/>
    </location>
    <ligand>
        <name>S-adenosyl-L-methionine</name>
        <dbReference type="ChEBI" id="CHEBI:59789"/>
    </ligand>
</feature>
<dbReference type="InterPro" id="IPR010233">
    <property type="entry name" value="UbiG_MeTrfase"/>
</dbReference>
<feature type="binding site" evidence="5">
    <location>
        <position position="113"/>
    </location>
    <ligand>
        <name>S-adenosyl-L-methionine</name>
        <dbReference type="ChEBI" id="CHEBI:59789"/>
    </ligand>
</feature>
<gene>
    <name evidence="5" type="primary">coq3</name>
    <name evidence="7" type="ORF">R5R35_012677</name>
</gene>
<keyword evidence="8" id="KW-1185">Reference proteome</keyword>
<dbReference type="Gene3D" id="3.40.50.150">
    <property type="entry name" value="Vaccinia Virus protein VP39"/>
    <property type="match status" value="1"/>
</dbReference>
<comment type="subunit">
    <text evidence="5">Component of a multi-subunit COQ enzyme complex.</text>
</comment>
<dbReference type="EC" id="2.1.1.114" evidence="5"/>
<accession>A0AAN9VMP9</accession>
<comment type="pathway">
    <text evidence="5">Cofactor biosynthesis; ubiquinone biosynthesis.</text>
</comment>
<dbReference type="GO" id="GO:0061542">
    <property type="term" value="F:3-demethylubiquinol 3-O-methyltransferase activity"/>
    <property type="evidence" value="ECO:0007669"/>
    <property type="project" value="UniProtKB-UniRule"/>
</dbReference>
<keyword evidence="5" id="KW-0999">Mitochondrion inner membrane</keyword>
<dbReference type="GO" id="GO:0010420">
    <property type="term" value="F:polyprenyldihydroxybenzoate methyltransferase activity"/>
    <property type="evidence" value="ECO:0007669"/>
    <property type="project" value="UniProtKB-UniRule"/>
</dbReference>
<evidence type="ECO:0000313" key="8">
    <source>
        <dbReference type="Proteomes" id="UP001378592"/>
    </source>
</evidence>
<dbReference type="EMBL" id="JAZDUA010000171">
    <property type="protein sequence ID" value="KAK7865601.1"/>
    <property type="molecule type" value="Genomic_DNA"/>
</dbReference>